<dbReference type="InterPro" id="IPR000182">
    <property type="entry name" value="GNAT_dom"/>
</dbReference>
<proteinExistence type="inferred from homology"/>
<dbReference type="InterPro" id="IPR010313">
    <property type="entry name" value="Glycine_N-acyltransferase"/>
</dbReference>
<dbReference type="Pfam" id="PF06021">
    <property type="entry name" value="Gly_acyl_tr_N"/>
    <property type="match status" value="1"/>
</dbReference>
<evidence type="ECO:0000256" key="1">
    <source>
        <dbReference type="RuleBase" id="RU368002"/>
    </source>
</evidence>
<reference evidence="3" key="1">
    <citation type="submission" date="2023-08" db="EMBL/GenBank/DDBJ databases">
        <authorList>
            <person name="Alioto T."/>
            <person name="Alioto T."/>
            <person name="Gomez Garrido J."/>
        </authorList>
    </citation>
    <scope>NUCLEOTIDE SEQUENCE</scope>
</reference>
<dbReference type="PROSITE" id="PS51186">
    <property type="entry name" value="GNAT"/>
    <property type="match status" value="1"/>
</dbReference>
<organism evidence="3 4">
    <name type="scientific">Xyrichtys novacula</name>
    <name type="common">Pearly razorfish</name>
    <name type="synonym">Hemipteronotus novacula</name>
    <dbReference type="NCBI Taxonomy" id="13765"/>
    <lineage>
        <taxon>Eukaryota</taxon>
        <taxon>Metazoa</taxon>
        <taxon>Chordata</taxon>
        <taxon>Craniata</taxon>
        <taxon>Vertebrata</taxon>
        <taxon>Euteleostomi</taxon>
        <taxon>Actinopterygii</taxon>
        <taxon>Neopterygii</taxon>
        <taxon>Teleostei</taxon>
        <taxon>Neoteleostei</taxon>
        <taxon>Acanthomorphata</taxon>
        <taxon>Eupercaria</taxon>
        <taxon>Labriformes</taxon>
        <taxon>Labridae</taxon>
        <taxon>Xyrichtys</taxon>
    </lineage>
</organism>
<keyword evidence="4" id="KW-1185">Reference proteome</keyword>
<evidence type="ECO:0000313" key="4">
    <source>
        <dbReference type="Proteomes" id="UP001178508"/>
    </source>
</evidence>
<evidence type="ECO:0000313" key="3">
    <source>
        <dbReference type="EMBL" id="CAJ1067732.1"/>
    </source>
</evidence>
<dbReference type="Proteomes" id="UP001178508">
    <property type="component" value="Chromosome 11"/>
</dbReference>
<dbReference type="GO" id="GO:0047961">
    <property type="term" value="F:glycine N-acyltransferase activity"/>
    <property type="evidence" value="ECO:0007669"/>
    <property type="project" value="InterPro"/>
</dbReference>
<protein>
    <recommendedName>
        <fullName evidence="1">Glycine N-acyltransferase-like protein</fullName>
        <ecNumber evidence="1">2.3.1.-</ecNumber>
    </recommendedName>
</protein>
<comment type="similarity">
    <text evidence="1">Belongs to the glycine N-acyltransferase family.</text>
</comment>
<dbReference type="EMBL" id="OY660874">
    <property type="protein sequence ID" value="CAJ1067732.1"/>
    <property type="molecule type" value="Genomic_DNA"/>
</dbReference>
<name>A0AAV1G1C4_XYRNO</name>
<dbReference type="CDD" id="cd04301">
    <property type="entry name" value="NAT_SF"/>
    <property type="match status" value="1"/>
</dbReference>
<sequence>MNGCQCFIKAELLTLYIESLVDEKLYQSVFANMKVLNKEELLIAEKKLLNHLPRSLKVYGFLFGINRNRPSTLEVVVDTWPDFKVILCRPDPKNRRALAFMKKVTYFTTDERVLRKMLVEENAVDWSTYFLIGGFDVSHALMLKEVSAEREVSTRGYTLVHLMYLADINSLHTPEIDSELESRISPLDVSHTELVNKTWKFGGNEQGFSNIKNLIMNFPSCCITDDQGQPVSWILVYDYCALGILYTLPEHRGKGYAKVLICSIAKKLHAEGYPVYCFIEEDNTLSYKLFKGLGFTEDPSYRAAWFEFNV</sequence>
<accession>A0AAV1G1C4</accession>
<dbReference type="InterPro" id="IPR013653">
    <property type="entry name" value="GCN5-like_dom"/>
</dbReference>
<dbReference type="InterPro" id="IPR015938">
    <property type="entry name" value="Glycine_N-acyltransferase_N"/>
</dbReference>
<dbReference type="SUPFAM" id="SSF55729">
    <property type="entry name" value="Acyl-CoA N-acyltransferases (Nat)"/>
    <property type="match status" value="1"/>
</dbReference>
<dbReference type="Pfam" id="PF08445">
    <property type="entry name" value="FR47"/>
    <property type="match status" value="1"/>
</dbReference>
<keyword evidence="1" id="KW-0808">Transferase</keyword>
<dbReference type="EC" id="2.3.1.-" evidence="1"/>
<dbReference type="GO" id="GO:0005739">
    <property type="term" value="C:mitochondrion"/>
    <property type="evidence" value="ECO:0007669"/>
    <property type="project" value="InterPro"/>
</dbReference>
<dbReference type="AlphaFoldDB" id="A0AAV1G1C4"/>
<keyword evidence="1" id="KW-0012">Acyltransferase</keyword>
<feature type="domain" description="N-acetyltransferase" evidence="2">
    <location>
        <begin position="182"/>
        <end position="310"/>
    </location>
</feature>
<dbReference type="PANTHER" id="PTHR15298:SF17">
    <property type="entry name" value="GLYCINE N-ACYLTRANSFERASE-LIKE PROTEIN"/>
    <property type="match status" value="1"/>
</dbReference>
<gene>
    <name evidence="3" type="ORF">XNOV1_A018950</name>
</gene>
<dbReference type="Gene3D" id="3.40.630.30">
    <property type="match status" value="1"/>
</dbReference>
<dbReference type="PANTHER" id="PTHR15298">
    <property type="entry name" value="L-COA N-ACYLTRANSFERASE-RELATED"/>
    <property type="match status" value="1"/>
</dbReference>
<evidence type="ECO:0000259" key="2">
    <source>
        <dbReference type="PROSITE" id="PS51186"/>
    </source>
</evidence>
<dbReference type="InterPro" id="IPR016181">
    <property type="entry name" value="Acyl_CoA_acyltransferase"/>
</dbReference>